<dbReference type="GO" id="GO:0000271">
    <property type="term" value="P:polysaccharide biosynthetic process"/>
    <property type="evidence" value="ECO:0007669"/>
    <property type="project" value="TreeGrafter"/>
</dbReference>
<dbReference type="InterPro" id="IPR015421">
    <property type="entry name" value="PyrdxlP-dep_Trfase_major"/>
</dbReference>
<dbReference type="EMBL" id="JAHHGM010000004">
    <property type="protein sequence ID" value="MBT2988528.1"/>
    <property type="molecule type" value="Genomic_DNA"/>
</dbReference>
<evidence type="ECO:0000313" key="7">
    <source>
        <dbReference type="Proteomes" id="UP000770889"/>
    </source>
</evidence>
<evidence type="ECO:0000256" key="1">
    <source>
        <dbReference type="ARBA" id="ARBA00022898"/>
    </source>
</evidence>
<dbReference type="PIRSF" id="PIRSF000390">
    <property type="entry name" value="PLP_StrS"/>
    <property type="match status" value="1"/>
</dbReference>
<proteinExistence type="inferred from homology"/>
<gene>
    <name evidence="6" type="ORF">KME65_06145</name>
</gene>
<dbReference type="InterPro" id="IPR000653">
    <property type="entry name" value="DegT/StrS_aminotransferase"/>
</dbReference>
<dbReference type="PANTHER" id="PTHR30244">
    <property type="entry name" value="TRANSAMINASE"/>
    <property type="match status" value="1"/>
</dbReference>
<evidence type="ECO:0000256" key="3">
    <source>
        <dbReference type="PIRSR" id="PIRSR000390-1"/>
    </source>
</evidence>
<organism evidence="6 7">
    <name type="scientific">Candidatus Thiodiazotropha taylori</name>
    <dbReference type="NCBI Taxonomy" id="2792791"/>
    <lineage>
        <taxon>Bacteria</taxon>
        <taxon>Pseudomonadati</taxon>
        <taxon>Pseudomonadota</taxon>
        <taxon>Gammaproteobacteria</taxon>
        <taxon>Chromatiales</taxon>
        <taxon>Sedimenticolaceae</taxon>
        <taxon>Candidatus Thiodiazotropha</taxon>
    </lineage>
</organism>
<dbReference type="Gene3D" id="3.90.1150.10">
    <property type="entry name" value="Aspartate Aminotransferase, domain 1"/>
    <property type="match status" value="1"/>
</dbReference>
<dbReference type="Proteomes" id="UP000770889">
    <property type="component" value="Unassembled WGS sequence"/>
</dbReference>
<keyword evidence="6" id="KW-0032">Aminotransferase</keyword>
<dbReference type="GO" id="GO:0030170">
    <property type="term" value="F:pyridoxal phosphate binding"/>
    <property type="evidence" value="ECO:0007669"/>
    <property type="project" value="TreeGrafter"/>
</dbReference>
<dbReference type="AlphaFoldDB" id="A0A944M7D4"/>
<name>A0A944M7D4_9GAMM</name>
<accession>A0A944M7D4</accession>
<evidence type="ECO:0000313" key="6">
    <source>
        <dbReference type="EMBL" id="MBT2988528.1"/>
    </source>
</evidence>
<keyword evidence="1 4" id="KW-0663">Pyridoxal phosphate</keyword>
<dbReference type="GO" id="GO:0008483">
    <property type="term" value="F:transaminase activity"/>
    <property type="evidence" value="ECO:0007669"/>
    <property type="project" value="UniProtKB-KW"/>
</dbReference>
<dbReference type="InterPro" id="IPR015424">
    <property type="entry name" value="PyrdxlP-dep_Trfase"/>
</dbReference>
<evidence type="ECO:0000256" key="4">
    <source>
        <dbReference type="PIRSR" id="PIRSR000390-2"/>
    </source>
</evidence>
<dbReference type="Gene3D" id="3.40.640.10">
    <property type="entry name" value="Type I PLP-dependent aspartate aminotransferase-like (Major domain)"/>
    <property type="match status" value="1"/>
</dbReference>
<comment type="caution">
    <text evidence="6">The sequence shown here is derived from an EMBL/GenBank/DDBJ whole genome shotgun (WGS) entry which is preliminary data.</text>
</comment>
<dbReference type="Pfam" id="PF01041">
    <property type="entry name" value="DegT_DnrJ_EryC1"/>
    <property type="match status" value="2"/>
</dbReference>
<dbReference type="SUPFAM" id="SSF53383">
    <property type="entry name" value="PLP-dependent transferases"/>
    <property type="match status" value="1"/>
</dbReference>
<evidence type="ECO:0000256" key="2">
    <source>
        <dbReference type="ARBA" id="ARBA00037999"/>
    </source>
</evidence>
<keyword evidence="6" id="KW-0808">Transferase</keyword>
<reference evidence="6 7" key="1">
    <citation type="submission" date="2021-05" db="EMBL/GenBank/DDBJ databases">
        <title>Genetic and Functional Diversity in Clade A Lucinid endosymbionts from the Bahamas.</title>
        <authorList>
            <person name="Giani N.M."/>
            <person name="Engel A.S."/>
            <person name="Campbell B.J."/>
        </authorList>
    </citation>
    <scope>NUCLEOTIDE SEQUENCE [LARGE SCALE GENOMIC DNA]</scope>
    <source>
        <strain evidence="6">LUC16012Gg_MoonRockCtena</strain>
    </source>
</reference>
<protein>
    <submittedName>
        <fullName evidence="6">DegT/DnrJ/EryC1/StrS family aminotransferase</fullName>
    </submittedName>
</protein>
<comment type="similarity">
    <text evidence="2 5">Belongs to the DegT/DnrJ/EryC1 family.</text>
</comment>
<dbReference type="InterPro" id="IPR015422">
    <property type="entry name" value="PyrdxlP-dep_Trfase_small"/>
</dbReference>
<evidence type="ECO:0000256" key="5">
    <source>
        <dbReference type="RuleBase" id="RU004508"/>
    </source>
</evidence>
<dbReference type="PANTHER" id="PTHR30244:SF34">
    <property type="entry name" value="DTDP-4-AMINO-4,6-DIDEOXYGALACTOSE TRANSAMINASE"/>
    <property type="match status" value="1"/>
</dbReference>
<feature type="modified residue" description="N6-(pyridoxal phosphate)lysine" evidence="4">
    <location>
        <position position="183"/>
    </location>
</feature>
<feature type="active site" description="Proton acceptor" evidence="3">
    <location>
        <position position="183"/>
    </location>
</feature>
<sequence>MNMKYLAPAGTRIKFRHLTEWVYTIFKSGSCSMLSELIKSRFGISHCYLLSSGRAAFYLLLESIKELGADKSRNIVIVPSYTCYSVPASIIKAGLVPYICDVNPDTLSYDLKELEKIDCQNVLAVTASNLYGIPDNLVEIERFAKANNLYFIDDAAQAMGARIDKKYVGSFGDAGIYSFDKGKNLTTLEGGALLTNNSKLAEIIKKKIEVLPEMGIFRIFFLVVKIFLYSVLLKPRLYWIPNIAPGTGLGLTFYEDDYLVSKYPPALAALAIVLFKELDGITDKRISNALYLIKNMQDVAILTPIAIHRDDYAVFPRVAFMAANEKVRDKLIDLMNSAGVGATGSYPKSIADVEEVKSRSVNAEEIVQGRIVAQNIITFPTHGYITENDLDGVIALVREYSENYQKQENVEQ</sequence>